<keyword evidence="4 6" id="KW-1133">Transmembrane helix</keyword>
<accession>A0A8S9ZQT8</accession>
<dbReference type="AlphaFoldDB" id="A0A8S9ZQT8"/>
<reference evidence="9" key="1">
    <citation type="journal article" date="2020" name="Ecol. Evol.">
        <title>Genome structure and content of the rice root-knot nematode (Meloidogyne graminicola).</title>
        <authorList>
            <person name="Phan N.T."/>
            <person name="Danchin E.G.J."/>
            <person name="Klopp C."/>
            <person name="Perfus-Barbeoch L."/>
            <person name="Kozlowski D.K."/>
            <person name="Koutsovoulos G.D."/>
            <person name="Lopez-Roques C."/>
            <person name="Bouchez O."/>
            <person name="Zahm M."/>
            <person name="Besnard G."/>
            <person name="Bellafiore S."/>
        </authorList>
    </citation>
    <scope>NUCLEOTIDE SEQUENCE</scope>
    <source>
        <strain evidence="9">VN-18</strain>
    </source>
</reference>
<comment type="similarity">
    <text evidence="2">Belongs to the vacuolar ATPase subunit S1 family.</text>
</comment>
<evidence type="ECO:0000256" key="5">
    <source>
        <dbReference type="ARBA" id="ARBA00023136"/>
    </source>
</evidence>
<dbReference type="GO" id="GO:0030641">
    <property type="term" value="P:regulation of cellular pH"/>
    <property type="evidence" value="ECO:0007669"/>
    <property type="project" value="TreeGrafter"/>
</dbReference>
<keyword evidence="5 6" id="KW-0472">Membrane</keyword>
<evidence type="ECO:0000256" key="2">
    <source>
        <dbReference type="ARBA" id="ARBA00009037"/>
    </source>
</evidence>
<dbReference type="PANTHER" id="PTHR12471">
    <property type="entry name" value="VACUOLAR ATP SYNTHASE SUBUNIT S1"/>
    <property type="match status" value="1"/>
</dbReference>
<dbReference type="EMBL" id="JABEBT010000037">
    <property type="protein sequence ID" value="KAF7635790.1"/>
    <property type="molecule type" value="Genomic_DNA"/>
</dbReference>
<dbReference type="OrthoDB" id="9985059at2759"/>
<feature type="chain" id="PRO_5035835490" description="V-type proton ATPase subunit S1/VOA1 transmembrane domain-containing protein" evidence="7">
    <location>
        <begin position="27"/>
        <end position="326"/>
    </location>
</feature>
<dbReference type="InterPro" id="IPR046756">
    <property type="entry name" value="VAS1/VOA1_TM"/>
</dbReference>
<evidence type="ECO:0000259" key="8">
    <source>
        <dbReference type="Pfam" id="PF20520"/>
    </source>
</evidence>
<evidence type="ECO:0000256" key="3">
    <source>
        <dbReference type="ARBA" id="ARBA00022692"/>
    </source>
</evidence>
<dbReference type="PANTHER" id="PTHR12471:SF7">
    <property type="entry name" value="V-TYPE PROTON ATPASE SUBUNIT S1"/>
    <property type="match status" value="1"/>
</dbReference>
<dbReference type="Pfam" id="PF20520">
    <property type="entry name" value="Ac45-VOA1_TM"/>
    <property type="match status" value="1"/>
</dbReference>
<dbReference type="InterPro" id="IPR008388">
    <property type="entry name" value="Ac45_acc_su"/>
</dbReference>
<organism evidence="9 10">
    <name type="scientific">Meloidogyne graminicola</name>
    <dbReference type="NCBI Taxonomy" id="189291"/>
    <lineage>
        <taxon>Eukaryota</taxon>
        <taxon>Metazoa</taxon>
        <taxon>Ecdysozoa</taxon>
        <taxon>Nematoda</taxon>
        <taxon>Chromadorea</taxon>
        <taxon>Rhabditida</taxon>
        <taxon>Tylenchina</taxon>
        <taxon>Tylenchomorpha</taxon>
        <taxon>Tylenchoidea</taxon>
        <taxon>Meloidogynidae</taxon>
        <taxon>Meloidogyninae</taxon>
        <taxon>Meloidogyne</taxon>
    </lineage>
</organism>
<evidence type="ECO:0000313" key="10">
    <source>
        <dbReference type="Proteomes" id="UP000605970"/>
    </source>
</evidence>
<dbReference type="Proteomes" id="UP000605970">
    <property type="component" value="Unassembled WGS sequence"/>
</dbReference>
<sequence length="326" mass="36741">MRLTKNCNFFIYKLFLIICAISPIRGPKTIEDDSSTTKGLFPIVLPSKKVEKDGSGSYIRANNDNPCLLYIESISAVLYNVNEKKSAWATINSTLKQAEYEGLIQCPKEHNTGQQFSIELKATAGNAKAVPGYYIGEKDKEIFFLNKIDVVLIFNFTQSSYWQLVNVDVGEIKLTAGTEKEIPSVDSNWQLVSGINNKQQWIFTDSQSPAWNINGFKDYSYSCARTSPIVWAKKDNEKYAVGLVFGNIQFQLNSIYSDNGVNKTKFGWRVNDCAPTFSIGTWMILLVFIILIGVLSFGFLMLNSVQTMSRFDDPKQKQIIISSKEN</sequence>
<evidence type="ECO:0000313" key="9">
    <source>
        <dbReference type="EMBL" id="KAF7635790.1"/>
    </source>
</evidence>
<comment type="subcellular location">
    <subcellularLocation>
        <location evidence="1">Membrane</location>
        <topology evidence="1">Single-pass membrane protein</topology>
    </subcellularLocation>
</comment>
<keyword evidence="3 6" id="KW-0812">Transmembrane</keyword>
<dbReference type="GO" id="GO:0033176">
    <property type="term" value="C:proton-transporting V-type ATPase complex"/>
    <property type="evidence" value="ECO:0007669"/>
    <property type="project" value="TreeGrafter"/>
</dbReference>
<name>A0A8S9ZQT8_9BILA</name>
<evidence type="ECO:0000256" key="7">
    <source>
        <dbReference type="SAM" id="SignalP"/>
    </source>
</evidence>
<evidence type="ECO:0000256" key="4">
    <source>
        <dbReference type="ARBA" id="ARBA00022989"/>
    </source>
</evidence>
<comment type="caution">
    <text evidence="9">The sequence shown here is derived from an EMBL/GenBank/DDBJ whole genome shotgun (WGS) entry which is preliminary data.</text>
</comment>
<feature type="signal peptide" evidence="7">
    <location>
        <begin position="1"/>
        <end position="26"/>
    </location>
</feature>
<evidence type="ECO:0000256" key="1">
    <source>
        <dbReference type="ARBA" id="ARBA00004167"/>
    </source>
</evidence>
<protein>
    <recommendedName>
        <fullName evidence="8">V-type proton ATPase subunit S1/VOA1 transmembrane domain-containing protein</fullName>
    </recommendedName>
</protein>
<feature type="domain" description="V-type proton ATPase subunit S1/VOA1 transmembrane" evidence="8">
    <location>
        <begin position="276"/>
        <end position="313"/>
    </location>
</feature>
<keyword evidence="7" id="KW-0732">Signal</keyword>
<keyword evidence="10" id="KW-1185">Reference proteome</keyword>
<dbReference type="GO" id="GO:0001671">
    <property type="term" value="F:ATPase activator activity"/>
    <property type="evidence" value="ECO:0007669"/>
    <property type="project" value="TreeGrafter"/>
</dbReference>
<feature type="transmembrane region" description="Helical" evidence="6">
    <location>
        <begin position="279"/>
        <end position="302"/>
    </location>
</feature>
<evidence type="ECO:0000256" key="6">
    <source>
        <dbReference type="SAM" id="Phobius"/>
    </source>
</evidence>
<proteinExistence type="inferred from homology"/>
<gene>
    <name evidence="9" type="ORF">Mgra_00004703</name>
</gene>